<dbReference type="Pfam" id="PF02771">
    <property type="entry name" value="Acyl-CoA_dh_N"/>
    <property type="match status" value="1"/>
</dbReference>
<dbReference type="KEGG" id="rpc:RPC_3206"/>
<evidence type="ECO:0000256" key="1">
    <source>
        <dbReference type="ARBA" id="ARBA00001974"/>
    </source>
</evidence>
<dbReference type="STRING" id="316056.RPC_3206"/>
<feature type="domain" description="Acyl-CoA dehydrogenase/oxidase N-terminal" evidence="9">
    <location>
        <begin position="4"/>
        <end position="118"/>
    </location>
</feature>
<comment type="similarity">
    <text evidence="2 6">Belongs to the acyl-CoA dehydrogenase family.</text>
</comment>
<dbReference type="Gene3D" id="1.20.140.10">
    <property type="entry name" value="Butyryl-CoA Dehydrogenase, subunit A, domain 3"/>
    <property type="match status" value="1"/>
</dbReference>
<dbReference type="SUPFAM" id="SSF47203">
    <property type="entry name" value="Acyl-CoA dehydrogenase C-terminal domain-like"/>
    <property type="match status" value="1"/>
</dbReference>
<dbReference type="HOGENOM" id="CLU_018204_0_3_5"/>
<dbReference type="InterPro" id="IPR050741">
    <property type="entry name" value="Acyl-CoA_dehydrogenase"/>
</dbReference>
<dbReference type="InterPro" id="IPR009100">
    <property type="entry name" value="AcylCoA_DH/oxidase_NM_dom_sf"/>
</dbReference>
<dbReference type="GO" id="GO:0033539">
    <property type="term" value="P:fatty acid beta-oxidation using acyl-CoA dehydrogenase"/>
    <property type="evidence" value="ECO:0007669"/>
    <property type="project" value="TreeGrafter"/>
</dbReference>
<organism evidence="10">
    <name type="scientific">Rhodopseudomonas palustris (strain BisB18)</name>
    <dbReference type="NCBI Taxonomy" id="316056"/>
    <lineage>
        <taxon>Bacteria</taxon>
        <taxon>Pseudomonadati</taxon>
        <taxon>Pseudomonadota</taxon>
        <taxon>Alphaproteobacteria</taxon>
        <taxon>Hyphomicrobiales</taxon>
        <taxon>Nitrobacteraceae</taxon>
        <taxon>Rhodopseudomonas</taxon>
    </lineage>
</organism>
<dbReference type="InterPro" id="IPR009075">
    <property type="entry name" value="AcylCo_DH/oxidase_C"/>
</dbReference>
<dbReference type="GO" id="GO:0003995">
    <property type="term" value="F:acyl-CoA dehydrogenase activity"/>
    <property type="evidence" value="ECO:0007669"/>
    <property type="project" value="InterPro"/>
</dbReference>
<accession>Q212D8</accession>
<dbReference type="RefSeq" id="WP_011473637.1">
    <property type="nucleotide sequence ID" value="NC_007925.1"/>
</dbReference>
<dbReference type="SUPFAM" id="SSF56645">
    <property type="entry name" value="Acyl-CoA dehydrogenase NM domain-like"/>
    <property type="match status" value="1"/>
</dbReference>
<evidence type="ECO:0000256" key="6">
    <source>
        <dbReference type="RuleBase" id="RU362125"/>
    </source>
</evidence>
<dbReference type="EMBL" id="CP000301">
    <property type="protein sequence ID" value="ABD88748.1"/>
    <property type="molecule type" value="Genomic_DNA"/>
</dbReference>
<evidence type="ECO:0000256" key="2">
    <source>
        <dbReference type="ARBA" id="ARBA00009347"/>
    </source>
</evidence>
<name>Q212D8_RHOPB</name>
<protein>
    <submittedName>
        <fullName evidence="10">Acyl-CoA dehydrogenase-like</fullName>
    </submittedName>
</protein>
<dbReference type="PANTHER" id="PTHR48083">
    <property type="entry name" value="MEDIUM-CHAIN SPECIFIC ACYL-COA DEHYDROGENASE, MITOCHONDRIAL-RELATED"/>
    <property type="match status" value="1"/>
</dbReference>
<dbReference type="Pfam" id="PF02770">
    <property type="entry name" value="Acyl-CoA_dh_M"/>
    <property type="match status" value="1"/>
</dbReference>
<dbReference type="eggNOG" id="COG1960">
    <property type="taxonomic scope" value="Bacteria"/>
</dbReference>
<dbReference type="Gene3D" id="1.10.540.10">
    <property type="entry name" value="Acyl-CoA dehydrogenase/oxidase, N-terminal domain"/>
    <property type="match status" value="1"/>
</dbReference>
<dbReference type="InterPro" id="IPR013786">
    <property type="entry name" value="AcylCoA_DH/ox_N"/>
</dbReference>
<evidence type="ECO:0000256" key="4">
    <source>
        <dbReference type="ARBA" id="ARBA00022827"/>
    </source>
</evidence>
<dbReference type="PIRSF" id="PIRSF016578">
    <property type="entry name" value="HsaA"/>
    <property type="match status" value="1"/>
</dbReference>
<dbReference type="GO" id="GO:0050660">
    <property type="term" value="F:flavin adenine dinucleotide binding"/>
    <property type="evidence" value="ECO:0007669"/>
    <property type="project" value="InterPro"/>
</dbReference>
<dbReference type="InterPro" id="IPR006089">
    <property type="entry name" value="Acyl-CoA_DH_CS"/>
</dbReference>
<dbReference type="InterPro" id="IPR037069">
    <property type="entry name" value="AcylCoA_DH/ox_N_sf"/>
</dbReference>
<evidence type="ECO:0000259" key="7">
    <source>
        <dbReference type="Pfam" id="PF00441"/>
    </source>
</evidence>
<evidence type="ECO:0000256" key="5">
    <source>
        <dbReference type="ARBA" id="ARBA00023002"/>
    </source>
</evidence>
<comment type="cofactor">
    <cofactor evidence="1 6">
        <name>FAD</name>
        <dbReference type="ChEBI" id="CHEBI:57692"/>
    </cofactor>
</comment>
<dbReference type="AlphaFoldDB" id="Q212D8"/>
<keyword evidence="3 6" id="KW-0285">Flavoprotein</keyword>
<dbReference type="Gene3D" id="2.40.110.10">
    <property type="entry name" value="Butyryl-CoA Dehydrogenase, subunit A, domain 2"/>
    <property type="match status" value="1"/>
</dbReference>
<dbReference type="OrthoDB" id="9775090at2"/>
<dbReference type="PROSITE" id="PS00073">
    <property type="entry name" value="ACYL_COA_DH_2"/>
    <property type="match status" value="1"/>
</dbReference>
<feature type="domain" description="Acyl-CoA dehydrogenase/oxidase C-terminal" evidence="7">
    <location>
        <begin position="229"/>
        <end position="375"/>
    </location>
</feature>
<evidence type="ECO:0000259" key="9">
    <source>
        <dbReference type="Pfam" id="PF02771"/>
    </source>
</evidence>
<dbReference type="FunFam" id="2.40.110.10:FF:000002">
    <property type="entry name" value="Acyl-CoA dehydrogenase fadE12"/>
    <property type="match status" value="1"/>
</dbReference>
<dbReference type="Pfam" id="PF00441">
    <property type="entry name" value="Acyl-CoA_dh_1"/>
    <property type="match status" value="1"/>
</dbReference>
<keyword evidence="5 6" id="KW-0560">Oxidoreductase</keyword>
<gene>
    <name evidence="10" type="ordered locus">RPC_3206</name>
</gene>
<proteinExistence type="inferred from homology"/>
<sequence length="386" mass="42046">MLFTADHDEPRRVLQKFIASEINPHVDEWEKAQIFPAHELFKKLGDLGFLGLNKPIDYGGQGLDYSYALMMAEELGTIRCGGVPMAIGVQTDMATPALARFGSDELRREFLAPAIAGDMVACIGVSEPGAGSDVAAIKTSAVSDGDDYLINGGKMWITNGTQADWICLLANTGDGAKHRNKSLIVVPMKSKGVTVARKLDKLGMHSSDTAQIFFDEVRVPKRNRIGEEGMGFTYQMLQFQEERLWGAAACLKAHDLTIADTIDYTRNRKAFGHSILDNQTVHFRLAELQTEVEALRALVYRAAEAMLAGEDVTKLATMAKLKAGRLGREIPDACLQFWGGMGFMNETAVSRAYRDARLTSIGGGADEVMLGVLCKMMGTLPGMGQT</sequence>
<dbReference type="PROSITE" id="PS00072">
    <property type="entry name" value="ACYL_COA_DH_1"/>
    <property type="match status" value="1"/>
</dbReference>
<dbReference type="PANTHER" id="PTHR48083:SF6">
    <property type="entry name" value="ACYL-COA DEHYDROGENASE 6"/>
    <property type="match status" value="1"/>
</dbReference>
<evidence type="ECO:0000313" key="10">
    <source>
        <dbReference type="EMBL" id="ABD88748.1"/>
    </source>
</evidence>
<dbReference type="GO" id="GO:0005737">
    <property type="term" value="C:cytoplasm"/>
    <property type="evidence" value="ECO:0007669"/>
    <property type="project" value="TreeGrafter"/>
</dbReference>
<evidence type="ECO:0000259" key="8">
    <source>
        <dbReference type="Pfam" id="PF02770"/>
    </source>
</evidence>
<evidence type="ECO:0000256" key="3">
    <source>
        <dbReference type="ARBA" id="ARBA00022630"/>
    </source>
</evidence>
<keyword evidence="4 6" id="KW-0274">FAD</keyword>
<feature type="domain" description="Acyl-CoA oxidase/dehydrogenase middle" evidence="8">
    <location>
        <begin position="122"/>
        <end position="217"/>
    </location>
</feature>
<dbReference type="InterPro" id="IPR046373">
    <property type="entry name" value="Acyl-CoA_Oxase/DH_mid-dom_sf"/>
</dbReference>
<dbReference type="InterPro" id="IPR036250">
    <property type="entry name" value="AcylCo_DH-like_C"/>
</dbReference>
<dbReference type="InterPro" id="IPR006091">
    <property type="entry name" value="Acyl-CoA_Oxase/DH_mid-dom"/>
</dbReference>
<reference evidence="10" key="1">
    <citation type="submission" date="2006-03" db="EMBL/GenBank/DDBJ databases">
        <title>Complete sequence of Rhodopseudomonas palustris BisB18.</title>
        <authorList>
            <consortium name="US DOE Joint Genome Institute"/>
            <person name="Copeland A."/>
            <person name="Lucas S."/>
            <person name="Lapidus A."/>
            <person name="Barry K."/>
            <person name="Detter J.C."/>
            <person name="Glavina del Rio T."/>
            <person name="Hammon N."/>
            <person name="Israni S."/>
            <person name="Dalin E."/>
            <person name="Tice H."/>
            <person name="Pitluck S."/>
            <person name="Chain P."/>
            <person name="Malfatti S."/>
            <person name="Shin M."/>
            <person name="Vergez L."/>
            <person name="Schmutz J."/>
            <person name="Larimer F."/>
            <person name="Land M."/>
            <person name="Hauser L."/>
            <person name="Pelletier D.A."/>
            <person name="Kyrpides N."/>
            <person name="Anderson I."/>
            <person name="Oda Y."/>
            <person name="Harwood C.S."/>
            <person name="Richardson P."/>
        </authorList>
    </citation>
    <scope>NUCLEOTIDE SEQUENCE [LARGE SCALE GENOMIC DNA]</scope>
    <source>
        <strain evidence="10">BisB18</strain>
    </source>
</reference>